<dbReference type="PANTHER" id="PTHR11223">
    <property type="entry name" value="EXPORTIN 1/5"/>
    <property type="match status" value="1"/>
</dbReference>
<feature type="compositionally biased region" description="Basic and acidic residues" evidence="1">
    <location>
        <begin position="1220"/>
        <end position="1232"/>
    </location>
</feature>
<dbReference type="EMBL" id="UFAJ01000232">
    <property type="protein sequence ID" value="SSD59928.1"/>
    <property type="molecule type" value="Genomic_DNA"/>
</dbReference>
<dbReference type="Proteomes" id="UP000262825">
    <property type="component" value="Unassembled WGS sequence"/>
</dbReference>
<feature type="region of interest" description="Disordered" evidence="1">
    <location>
        <begin position="1220"/>
        <end position="1251"/>
    </location>
</feature>
<protein>
    <submittedName>
        <fullName evidence="3">Probable Protein MSN5</fullName>
    </submittedName>
</protein>
<name>A0A376B5G6_9ASCO</name>
<dbReference type="VEuPathDB" id="FungiDB:SCODWIG_01689"/>
<dbReference type="InterPro" id="IPR045478">
    <property type="entry name" value="Exportin-5_C"/>
</dbReference>
<evidence type="ECO:0000256" key="1">
    <source>
        <dbReference type="SAM" id="MobiDB-lite"/>
    </source>
</evidence>
<dbReference type="InterPro" id="IPR045065">
    <property type="entry name" value="XPO1/5"/>
</dbReference>
<dbReference type="Gene3D" id="1.25.10.10">
    <property type="entry name" value="Leucine-rich Repeat Variant"/>
    <property type="match status" value="1"/>
</dbReference>
<keyword evidence="4" id="KW-1185">Reference proteome</keyword>
<dbReference type="GO" id="GO:0005634">
    <property type="term" value="C:nucleus"/>
    <property type="evidence" value="ECO:0007669"/>
    <property type="project" value="TreeGrafter"/>
</dbReference>
<dbReference type="GO" id="GO:0005737">
    <property type="term" value="C:cytoplasm"/>
    <property type="evidence" value="ECO:0007669"/>
    <property type="project" value="TreeGrafter"/>
</dbReference>
<dbReference type="PANTHER" id="PTHR11223:SF3">
    <property type="entry name" value="EXPORTIN-5"/>
    <property type="match status" value="1"/>
</dbReference>
<dbReference type="GO" id="GO:0042565">
    <property type="term" value="C:RNA nuclear export complex"/>
    <property type="evidence" value="ECO:0007669"/>
    <property type="project" value="TreeGrafter"/>
</dbReference>
<accession>A0A376B5G6</accession>
<dbReference type="GO" id="GO:0006611">
    <property type="term" value="P:protein export from nucleus"/>
    <property type="evidence" value="ECO:0007669"/>
    <property type="project" value="InterPro"/>
</dbReference>
<proteinExistence type="predicted"/>
<evidence type="ECO:0000313" key="3">
    <source>
        <dbReference type="EMBL" id="SSD59928.1"/>
    </source>
</evidence>
<sequence length="1251" mass="144955">MDANSVSQIVSALNVIYSSVSNNAQRLEAQKFLDQVKLHKDAPLFGYTLGTQYENDYILKHFGLQLLEYSIRKNWASYDIAKMNAVRKWIEELNSKVTSQDPRYIKEKLAYLWAEIAKRVWGEYLKITSIEKDEDTDNGIAPAELDENQLLYSWCDMDTNLMQMWQMNESTREVVLIIFRTLFEDIFLLDDLIAMKRMSVLQPLCIMIICPVQLFMNKYKFDKSWILFKNSNQNGWFSVWVNELRDLLNTSPDSPYLVRLLETLKTSLNWPISDIVLESNIAQLLFRCLLTNNSKSKVLALDSLHILYTRPYPDSGQLDKLLETYYDSVDLLSQVYDNLGFDPKEGVDDEKYPIVKKLVDMTVSLHGSFLILDEEGDATNKIPNGVEILGKYLNLVLKITSNPSLVVSGLTLEMWVSLLRQDKKLAILDQFNIFTRLLQLAADFLIYFEQIENHVSKEFVDVDFQSLSEYKSFCSVYRRSIRDIIRLISCVRLDDTYDWLNSRLNVYFSSSFGSEVLTNVFLDHQSEPYLSALSQLMIIECFINGCIRWKIWWMNKADYEEKLAVILSKVEVLSNQLISLNLKEPMLLKKQVQNFALFLTILEDNALFTLLERIITTATLEYPDEAKLEREGDERADSIRSLRYACGVELNRMALLMPESLSRIYNDLESVVARILPNLSRHEVISFKAFLMIIVLKSSMENKEAKFSSIVDPELVAWSDENTVTGLRDLPWFMERVGIVQIAKYFQQRNINENSDLLAINIDEQGRQLKLDLSKRWSCLFPVRATRIFVHYSVEKLKTIEDYAMVQTLWKPRIVPVLPYILRLLFQLQSYHDPENWKDLPVVVQSFVRYSTIERFWEAGASNKTKDEFIDEHMQAMNTVRDFADSVGHIVRYTREVVLAIIATVSRLGTIIYEIDELPQLILDSIFIKKPDSNTISPGVSKHAWKHIVNMALRPLIKNCPEELQPKFCSKFLPQLFTYLDIILCDLWSVYMNDSDFKPTPSDNEEITEEILENNLLRQFTAVVVRLLIDNVGQVGSTSQASKLRLSAHQQRLRGIIFGDKEILLPYLRLVNHLMTFKDSKCSLNTALILKGGLKENVGLHPQIDEYYTMEIMPNILKNILMDPAYKDSFYDALFIYTWLMNEVYKNYPNAISFLEELSLGYDIHGLIKRLGEAPHYKEQRVIMLEYLDWVKTGNGKNTGADEDNEESRKKKRQAILKKASERLMKKNKDEGDMMNDPTVEDGAVASLFSH</sequence>
<dbReference type="InterPro" id="IPR011989">
    <property type="entry name" value="ARM-like"/>
</dbReference>
<dbReference type="OrthoDB" id="2215036at2759"/>
<dbReference type="AlphaFoldDB" id="A0A376B5G6"/>
<evidence type="ECO:0000259" key="2">
    <source>
        <dbReference type="Pfam" id="PF19273"/>
    </source>
</evidence>
<dbReference type="SUPFAM" id="SSF48371">
    <property type="entry name" value="ARM repeat"/>
    <property type="match status" value="1"/>
</dbReference>
<dbReference type="GO" id="GO:0006405">
    <property type="term" value="P:RNA export from nucleus"/>
    <property type="evidence" value="ECO:0007669"/>
    <property type="project" value="TreeGrafter"/>
</dbReference>
<feature type="domain" description="Exportin-5 C-terminal" evidence="2">
    <location>
        <begin position="350"/>
        <end position="1188"/>
    </location>
</feature>
<dbReference type="Pfam" id="PF19273">
    <property type="entry name" value="Exportin-5"/>
    <property type="match status" value="1"/>
</dbReference>
<feature type="region of interest" description="Disordered" evidence="1">
    <location>
        <begin position="1196"/>
        <end position="1215"/>
    </location>
</feature>
<gene>
    <name evidence="3" type="ORF">SCODWIG_01689</name>
</gene>
<organism evidence="3 4">
    <name type="scientific">Saccharomycodes ludwigii</name>
    <dbReference type="NCBI Taxonomy" id="36035"/>
    <lineage>
        <taxon>Eukaryota</taxon>
        <taxon>Fungi</taxon>
        <taxon>Dikarya</taxon>
        <taxon>Ascomycota</taxon>
        <taxon>Saccharomycotina</taxon>
        <taxon>Saccharomycetes</taxon>
        <taxon>Saccharomycodales</taxon>
        <taxon>Saccharomycodaceae</taxon>
        <taxon>Saccharomycodes</taxon>
    </lineage>
</organism>
<dbReference type="InterPro" id="IPR016024">
    <property type="entry name" value="ARM-type_fold"/>
</dbReference>
<dbReference type="GO" id="GO:0005049">
    <property type="term" value="F:nuclear export signal receptor activity"/>
    <property type="evidence" value="ECO:0007669"/>
    <property type="project" value="InterPro"/>
</dbReference>
<reference evidence="4" key="1">
    <citation type="submission" date="2018-06" db="EMBL/GenBank/DDBJ databases">
        <authorList>
            <person name="Guldener U."/>
        </authorList>
    </citation>
    <scope>NUCLEOTIDE SEQUENCE [LARGE SCALE GENOMIC DNA]</scope>
    <source>
        <strain evidence="4">UTAD17</strain>
    </source>
</reference>
<dbReference type="GO" id="GO:0003723">
    <property type="term" value="F:RNA binding"/>
    <property type="evidence" value="ECO:0007669"/>
    <property type="project" value="TreeGrafter"/>
</dbReference>
<evidence type="ECO:0000313" key="4">
    <source>
        <dbReference type="Proteomes" id="UP000262825"/>
    </source>
</evidence>